<reference evidence="14" key="1">
    <citation type="journal article" date="2023" name="Mol. Phylogenet. Evol.">
        <title>Genome-scale phylogeny and comparative genomics of the fungal order Sordariales.</title>
        <authorList>
            <person name="Hensen N."/>
            <person name="Bonometti L."/>
            <person name="Westerberg I."/>
            <person name="Brannstrom I.O."/>
            <person name="Guillou S."/>
            <person name="Cros-Aarteil S."/>
            <person name="Calhoun S."/>
            <person name="Haridas S."/>
            <person name="Kuo A."/>
            <person name="Mondo S."/>
            <person name="Pangilinan J."/>
            <person name="Riley R."/>
            <person name="LaButti K."/>
            <person name="Andreopoulos B."/>
            <person name="Lipzen A."/>
            <person name="Chen C."/>
            <person name="Yan M."/>
            <person name="Daum C."/>
            <person name="Ng V."/>
            <person name="Clum A."/>
            <person name="Steindorff A."/>
            <person name="Ohm R.A."/>
            <person name="Martin F."/>
            <person name="Silar P."/>
            <person name="Natvig D.O."/>
            <person name="Lalanne C."/>
            <person name="Gautier V."/>
            <person name="Ament-Velasquez S.L."/>
            <person name="Kruys A."/>
            <person name="Hutchinson M.I."/>
            <person name="Powell A.J."/>
            <person name="Barry K."/>
            <person name="Miller A.N."/>
            <person name="Grigoriev I.V."/>
            <person name="Debuchy R."/>
            <person name="Gladieux P."/>
            <person name="Hiltunen Thoren M."/>
            <person name="Johannesson H."/>
        </authorList>
    </citation>
    <scope>NUCLEOTIDE SEQUENCE</scope>
    <source>
        <strain evidence="14">CBS 168.71</strain>
    </source>
</reference>
<dbReference type="InterPro" id="IPR013083">
    <property type="entry name" value="Znf_RING/FYVE/PHD"/>
</dbReference>
<dbReference type="GO" id="GO:0004386">
    <property type="term" value="F:helicase activity"/>
    <property type="evidence" value="ECO:0007669"/>
    <property type="project" value="UniProtKB-KW"/>
</dbReference>
<feature type="compositionally biased region" description="Acidic residues" evidence="10">
    <location>
        <begin position="255"/>
        <end position="267"/>
    </location>
</feature>
<feature type="region of interest" description="Disordered" evidence="10">
    <location>
        <begin position="950"/>
        <end position="976"/>
    </location>
</feature>
<dbReference type="InterPro" id="IPR001650">
    <property type="entry name" value="Helicase_C-like"/>
</dbReference>
<dbReference type="GO" id="GO:0008094">
    <property type="term" value="F:ATP-dependent activity, acting on DNA"/>
    <property type="evidence" value="ECO:0007669"/>
    <property type="project" value="TreeGrafter"/>
</dbReference>
<feature type="domain" description="Helicase ATP-binding" evidence="12">
    <location>
        <begin position="555"/>
        <end position="748"/>
    </location>
</feature>
<keyword evidence="3" id="KW-0547">Nucleotide-binding</keyword>
<keyword evidence="6" id="KW-0347">Helicase</keyword>
<dbReference type="Gene3D" id="3.40.50.300">
    <property type="entry name" value="P-loop containing nucleotide triphosphate hydrolases"/>
    <property type="match status" value="1"/>
</dbReference>
<evidence type="ECO:0000256" key="4">
    <source>
        <dbReference type="ARBA" id="ARBA00022771"/>
    </source>
</evidence>
<reference evidence="14" key="2">
    <citation type="submission" date="2023-06" db="EMBL/GenBank/DDBJ databases">
        <authorList>
            <consortium name="Lawrence Berkeley National Laboratory"/>
            <person name="Haridas S."/>
            <person name="Hensen N."/>
            <person name="Bonometti L."/>
            <person name="Westerberg I."/>
            <person name="Brannstrom I.O."/>
            <person name="Guillou S."/>
            <person name="Cros-Aarteil S."/>
            <person name="Calhoun S."/>
            <person name="Kuo A."/>
            <person name="Mondo S."/>
            <person name="Pangilinan J."/>
            <person name="Riley R."/>
            <person name="Labutti K."/>
            <person name="Andreopoulos B."/>
            <person name="Lipzen A."/>
            <person name="Chen C."/>
            <person name="Yanf M."/>
            <person name="Daum C."/>
            <person name="Ng V."/>
            <person name="Clum A."/>
            <person name="Steindorff A."/>
            <person name="Ohm R."/>
            <person name="Martin F."/>
            <person name="Silar P."/>
            <person name="Natvig D."/>
            <person name="Lalanne C."/>
            <person name="Gautier V."/>
            <person name="Ament-Velasquez S.L."/>
            <person name="Kruys A."/>
            <person name="Hutchinson M.I."/>
            <person name="Powell A.J."/>
            <person name="Barry K."/>
            <person name="Miller A.N."/>
            <person name="Grigoriev I.V."/>
            <person name="Debuchy R."/>
            <person name="Gladieux P."/>
            <person name="Thoren M.H."/>
            <person name="Johannesson H."/>
        </authorList>
    </citation>
    <scope>NUCLEOTIDE SEQUENCE</scope>
    <source>
        <strain evidence="14">CBS 168.71</strain>
    </source>
</reference>
<name>A0AAE0HCP8_9PEZI</name>
<feature type="region of interest" description="Disordered" evidence="10">
    <location>
        <begin position="374"/>
        <end position="397"/>
    </location>
</feature>
<evidence type="ECO:0000256" key="5">
    <source>
        <dbReference type="ARBA" id="ARBA00022801"/>
    </source>
</evidence>
<dbReference type="InterPro" id="IPR017907">
    <property type="entry name" value="Znf_RING_CS"/>
</dbReference>
<sequence>MIPEDIEGRLGNPPAPTTFGTQFTFCPDSSSAGDMISGKEPLLSNPDQNSEPVFDGNVGQPDENLVAQVQGQERCHQNDHLEAVDMGILDVGDIDARSDGSSENGLFVQQDPEIKIEDEDDGGHRSNGLIEEEEPAENDRRSDFEEYNRGEDYRSDEHPDGPEDGNENSNSRDQVGEDQPDRFRVEAQVGRDNDSECMFIEAEDIPESVKARFAEFEFCKFPEAAGDLICIGSTQIKVEEPDDDLVMVDGHSAEDPDFVIDEDDILSDGERPNKRHRAAPKRQKKRDDTQPLNPRQAMIGGPPETGGKGAWQEPTDDELMEMYTEQEHLNALKAKGPLTFPQRAALARITAKIAKVEDMASQHTETPGVLDPALVGDGGGAEPNLQPPSGTEGKKARRLAKTAQEYWEREYAEKGSGVRNMAEATKRKRATKKQKKGNQGSTGNAMEGRLFSMLKDVNPIMARAAQAGMAMPGPIQATTREDHLKAMKDFLFRVTGNPGQRGKSDDQRLLEKAAASFGHSQVRASNGKWCLAGKRMISTLYSHQLVGVSWMLGQEFSPDGPYGGILADQMGLGKTVQVLATMSVNRPTQADVDAGCHQTLIVAPATAISQWEREINKHCDKSFIKLVHHYRASQKIKPEMWKTANVILASFNEVTNALPSDKVLNRITGKKAGNEEWQEEYDEALGELLKHQFFRVVLDEGHAIRNDRTRAARACFSLTSKYRWILSGTPIHNSTTEFYTYFRFLGAHWSEDYTEFAKQFGNIEKDDVKERLDVMIRSLMLRRCVDEHFLGAPILDIPPTNKIEAVGHLFLLEGVLQANFTLEDFNYIRRQLSKTGGKTPMHRQLERWVDMEYNAFEAEEHGSVAFGRSRFGDAFNMDTELEEMEATKSMEEVVCRVCFDFPVEPQITDCGHTFCEECIAGALKVKECCPACNTVLWNLSLSAFQGPDRALGEKQDDNGDVRKPKQKKKKTEEDWEVGDDRNLAQPKMKDSSKWIKQYDKSFPHRPLQGSSKTIIVKNQILKWQKDAPDDKVIVFVNWAKLACIIGRMLHEEHIPFLYYFGDLTKDQKEAAILNFQEKPDIKVLVASIRCGGQALNLNFANRVILVDQWWNTAMENQAFGRVHRIGQEKETYFTKIVVQDSVDQRLVDMQEEKSKRISSILKEGVSRRTVPTLEEVVALFGAGNDEDSGKKGAQEDGEQAVLPAGHEAGSERTG</sequence>
<keyword evidence="7" id="KW-0862">Zinc</keyword>
<dbReference type="GO" id="GO:0005524">
    <property type="term" value="F:ATP binding"/>
    <property type="evidence" value="ECO:0007669"/>
    <property type="project" value="UniProtKB-KW"/>
</dbReference>
<dbReference type="PANTHER" id="PTHR45626:SF17">
    <property type="entry name" value="HELICASE-LIKE TRANSCRIPTION FACTOR"/>
    <property type="match status" value="1"/>
</dbReference>
<evidence type="ECO:0000313" key="14">
    <source>
        <dbReference type="EMBL" id="KAK3294100.1"/>
    </source>
</evidence>
<evidence type="ECO:0000256" key="9">
    <source>
        <dbReference type="PROSITE-ProRule" id="PRU00175"/>
    </source>
</evidence>
<feature type="domain" description="Helicase C-terminal" evidence="13">
    <location>
        <begin position="1015"/>
        <end position="1169"/>
    </location>
</feature>
<dbReference type="GO" id="GO:0005634">
    <property type="term" value="C:nucleus"/>
    <property type="evidence" value="ECO:0007669"/>
    <property type="project" value="TreeGrafter"/>
</dbReference>
<evidence type="ECO:0000256" key="8">
    <source>
        <dbReference type="ARBA" id="ARBA00022840"/>
    </source>
</evidence>
<feature type="region of interest" description="Disordered" evidence="10">
    <location>
        <begin position="1"/>
        <end position="60"/>
    </location>
</feature>
<keyword evidence="8" id="KW-0067">ATP-binding</keyword>
<dbReference type="CDD" id="cd18008">
    <property type="entry name" value="DEXDc_SHPRH-like"/>
    <property type="match status" value="1"/>
</dbReference>
<feature type="region of interest" description="Disordered" evidence="10">
    <location>
        <begin position="93"/>
        <end position="193"/>
    </location>
</feature>
<dbReference type="SMART" id="SM00487">
    <property type="entry name" value="DEXDc"/>
    <property type="match status" value="1"/>
</dbReference>
<evidence type="ECO:0000256" key="1">
    <source>
        <dbReference type="ARBA" id="ARBA00007025"/>
    </source>
</evidence>
<dbReference type="CDD" id="cd18793">
    <property type="entry name" value="SF2_C_SNF"/>
    <property type="match status" value="1"/>
</dbReference>
<dbReference type="AlphaFoldDB" id="A0AAE0HCP8"/>
<dbReference type="RefSeq" id="XP_062657614.1">
    <property type="nucleotide sequence ID" value="XM_062806696.1"/>
</dbReference>
<comment type="caution">
    <text evidence="14">The sequence shown here is derived from an EMBL/GenBank/DDBJ whole genome shotgun (WGS) entry which is preliminary data.</text>
</comment>
<dbReference type="Pfam" id="PF13923">
    <property type="entry name" value="zf-C3HC4_2"/>
    <property type="match status" value="1"/>
</dbReference>
<comment type="similarity">
    <text evidence="1">Belongs to the SNF2/RAD54 helicase family.</text>
</comment>
<feature type="region of interest" description="Disordered" evidence="10">
    <location>
        <begin position="1183"/>
        <end position="1214"/>
    </location>
</feature>
<dbReference type="PROSITE" id="PS00518">
    <property type="entry name" value="ZF_RING_1"/>
    <property type="match status" value="1"/>
</dbReference>
<dbReference type="InterPro" id="IPR050628">
    <property type="entry name" value="SNF2_RAD54_helicase_TF"/>
</dbReference>
<dbReference type="PROSITE" id="PS50089">
    <property type="entry name" value="ZF_RING_2"/>
    <property type="match status" value="1"/>
</dbReference>
<feature type="compositionally biased region" description="Basic and acidic residues" evidence="10">
    <location>
        <begin position="137"/>
        <end position="161"/>
    </location>
</feature>
<feature type="compositionally biased region" description="Basic residues" evidence="10">
    <location>
        <begin position="426"/>
        <end position="436"/>
    </location>
</feature>
<dbReference type="EMBL" id="JAUEPN010000005">
    <property type="protein sequence ID" value="KAK3294100.1"/>
    <property type="molecule type" value="Genomic_DNA"/>
</dbReference>
<dbReference type="Pfam" id="PF00271">
    <property type="entry name" value="Helicase_C"/>
    <property type="match status" value="1"/>
</dbReference>
<dbReference type="InterPro" id="IPR027417">
    <property type="entry name" value="P-loop_NTPase"/>
</dbReference>
<gene>
    <name evidence="14" type="ORF">B0H64DRAFT_443189</name>
</gene>
<organism evidence="14 15">
    <name type="scientific">Chaetomium fimeti</name>
    <dbReference type="NCBI Taxonomy" id="1854472"/>
    <lineage>
        <taxon>Eukaryota</taxon>
        <taxon>Fungi</taxon>
        <taxon>Dikarya</taxon>
        <taxon>Ascomycota</taxon>
        <taxon>Pezizomycotina</taxon>
        <taxon>Sordariomycetes</taxon>
        <taxon>Sordariomycetidae</taxon>
        <taxon>Sordariales</taxon>
        <taxon>Chaetomiaceae</taxon>
        <taxon>Chaetomium</taxon>
    </lineage>
</organism>
<feature type="compositionally biased region" description="Polar residues" evidence="10">
    <location>
        <begin position="18"/>
        <end position="32"/>
    </location>
</feature>
<feature type="compositionally biased region" description="Basic residues" evidence="10">
    <location>
        <begin position="273"/>
        <end position="284"/>
    </location>
</feature>
<dbReference type="Gene3D" id="3.30.40.10">
    <property type="entry name" value="Zinc/RING finger domain, C3HC4 (zinc finger)"/>
    <property type="match status" value="1"/>
</dbReference>
<accession>A0AAE0HCP8</accession>
<evidence type="ECO:0000256" key="6">
    <source>
        <dbReference type="ARBA" id="ARBA00022806"/>
    </source>
</evidence>
<evidence type="ECO:0000256" key="3">
    <source>
        <dbReference type="ARBA" id="ARBA00022741"/>
    </source>
</evidence>
<dbReference type="SUPFAM" id="SSF57850">
    <property type="entry name" value="RING/U-box"/>
    <property type="match status" value="1"/>
</dbReference>
<proteinExistence type="inferred from homology"/>
<dbReference type="InterPro" id="IPR001841">
    <property type="entry name" value="Znf_RING"/>
</dbReference>
<dbReference type="Pfam" id="PF00176">
    <property type="entry name" value="SNF2-rel_dom"/>
    <property type="match status" value="1"/>
</dbReference>
<evidence type="ECO:0000256" key="7">
    <source>
        <dbReference type="ARBA" id="ARBA00022833"/>
    </source>
</evidence>
<evidence type="ECO:0000256" key="10">
    <source>
        <dbReference type="SAM" id="MobiDB-lite"/>
    </source>
</evidence>
<protein>
    <submittedName>
        <fullName evidence="14">SNF2 family N-terminal domain-containing protein</fullName>
    </submittedName>
</protein>
<feature type="compositionally biased region" description="Basic and acidic residues" evidence="10">
    <location>
        <begin position="179"/>
        <end position="193"/>
    </location>
</feature>
<dbReference type="GO" id="GO:0016787">
    <property type="term" value="F:hydrolase activity"/>
    <property type="evidence" value="ECO:0007669"/>
    <property type="project" value="UniProtKB-KW"/>
</dbReference>
<dbReference type="SUPFAM" id="SSF52540">
    <property type="entry name" value="P-loop containing nucleoside triphosphate hydrolases"/>
    <property type="match status" value="2"/>
</dbReference>
<evidence type="ECO:0000259" key="12">
    <source>
        <dbReference type="PROSITE" id="PS51192"/>
    </source>
</evidence>
<feature type="region of interest" description="Disordered" evidence="10">
    <location>
        <begin position="253"/>
        <end position="313"/>
    </location>
</feature>
<dbReference type="GO" id="GO:0006281">
    <property type="term" value="P:DNA repair"/>
    <property type="evidence" value="ECO:0007669"/>
    <property type="project" value="TreeGrafter"/>
</dbReference>
<dbReference type="InterPro" id="IPR014001">
    <property type="entry name" value="Helicase_ATP-bd"/>
</dbReference>
<dbReference type="Gene3D" id="3.40.50.10810">
    <property type="entry name" value="Tandem AAA-ATPase domain"/>
    <property type="match status" value="1"/>
</dbReference>
<keyword evidence="2" id="KW-0479">Metal-binding</keyword>
<keyword evidence="5" id="KW-0378">Hydrolase</keyword>
<evidence type="ECO:0000259" key="11">
    <source>
        <dbReference type="PROSITE" id="PS50089"/>
    </source>
</evidence>
<dbReference type="SMART" id="SM00490">
    <property type="entry name" value="HELICc"/>
    <property type="match status" value="1"/>
</dbReference>
<dbReference type="PROSITE" id="PS51194">
    <property type="entry name" value="HELICASE_CTER"/>
    <property type="match status" value="1"/>
</dbReference>
<keyword evidence="4 9" id="KW-0863">Zinc-finger</keyword>
<dbReference type="PANTHER" id="PTHR45626">
    <property type="entry name" value="TRANSCRIPTION TERMINATION FACTOR 2-RELATED"/>
    <property type="match status" value="1"/>
</dbReference>
<keyword evidence="15" id="KW-1185">Reference proteome</keyword>
<evidence type="ECO:0000313" key="15">
    <source>
        <dbReference type="Proteomes" id="UP001278766"/>
    </source>
</evidence>
<dbReference type="InterPro" id="IPR049730">
    <property type="entry name" value="SNF2/RAD54-like_C"/>
</dbReference>
<feature type="domain" description="RING-type" evidence="11">
    <location>
        <begin position="895"/>
        <end position="933"/>
    </location>
</feature>
<dbReference type="GeneID" id="87843644"/>
<dbReference type="PROSITE" id="PS51192">
    <property type="entry name" value="HELICASE_ATP_BIND_1"/>
    <property type="match status" value="1"/>
</dbReference>
<dbReference type="InterPro" id="IPR000330">
    <property type="entry name" value="SNF2_N"/>
</dbReference>
<feature type="region of interest" description="Disordered" evidence="10">
    <location>
        <begin position="417"/>
        <end position="445"/>
    </location>
</feature>
<dbReference type="SMART" id="SM00184">
    <property type="entry name" value="RING"/>
    <property type="match status" value="1"/>
</dbReference>
<evidence type="ECO:0000256" key="2">
    <source>
        <dbReference type="ARBA" id="ARBA00022723"/>
    </source>
</evidence>
<feature type="compositionally biased region" description="Basic and acidic residues" evidence="10">
    <location>
        <begin position="950"/>
        <end position="963"/>
    </location>
</feature>
<dbReference type="Proteomes" id="UP001278766">
    <property type="component" value="Unassembled WGS sequence"/>
</dbReference>
<evidence type="ECO:0000259" key="13">
    <source>
        <dbReference type="PROSITE" id="PS51194"/>
    </source>
</evidence>
<dbReference type="GO" id="GO:0008270">
    <property type="term" value="F:zinc ion binding"/>
    <property type="evidence" value="ECO:0007669"/>
    <property type="project" value="UniProtKB-KW"/>
</dbReference>
<dbReference type="InterPro" id="IPR038718">
    <property type="entry name" value="SNF2-like_sf"/>
</dbReference>